<dbReference type="EMBL" id="KQ979295">
    <property type="protein sequence ID" value="KYN21996.1"/>
    <property type="molecule type" value="Genomic_DNA"/>
</dbReference>
<feature type="domain" description="MADF" evidence="1">
    <location>
        <begin position="4"/>
        <end position="50"/>
    </location>
</feature>
<name>A0A151JAC1_9HYME</name>
<dbReference type="STRING" id="471704.A0A151JAC1"/>
<accession>A0A151JAC1</accession>
<evidence type="ECO:0000259" key="1">
    <source>
        <dbReference type="Pfam" id="PF10545"/>
    </source>
</evidence>
<proteinExistence type="predicted"/>
<dbReference type="Pfam" id="PF10545">
    <property type="entry name" value="MADF_DNA_bdg"/>
    <property type="match status" value="1"/>
</dbReference>
<reference evidence="2 3" key="1">
    <citation type="submission" date="2015-09" db="EMBL/GenBank/DDBJ databases">
        <title>Trachymyrmex cornetzi WGS genome.</title>
        <authorList>
            <person name="Nygaard S."/>
            <person name="Hu H."/>
            <person name="Boomsma J."/>
            <person name="Zhang G."/>
        </authorList>
    </citation>
    <scope>NUCLEOTIDE SEQUENCE [LARGE SCALE GENOMIC DNA]</scope>
    <source>
        <strain evidence="2">Tcor2-1</strain>
        <tissue evidence="2">Whole body</tissue>
    </source>
</reference>
<evidence type="ECO:0000313" key="3">
    <source>
        <dbReference type="Proteomes" id="UP000078492"/>
    </source>
</evidence>
<keyword evidence="3" id="KW-1185">Reference proteome</keyword>
<evidence type="ECO:0000313" key="2">
    <source>
        <dbReference type="EMBL" id="KYN21996.1"/>
    </source>
</evidence>
<dbReference type="AlphaFoldDB" id="A0A151JAC1"/>
<dbReference type="InterPro" id="IPR006578">
    <property type="entry name" value="MADF-dom"/>
</dbReference>
<protein>
    <recommendedName>
        <fullName evidence="1">MADF domain-containing protein</fullName>
    </recommendedName>
</protein>
<organism evidence="2 3">
    <name type="scientific">Trachymyrmex cornetzi</name>
    <dbReference type="NCBI Taxonomy" id="471704"/>
    <lineage>
        <taxon>Eukaryota</taxon>
        <taxon>Metazoa</taxon>
        <taxon>Ecdysozoa</taxon>
        <taxon>Arthropoda</taxon>
        <taxon>Hexapoda</taxon>
        <taxon>Insecta</taxon>
        <taxon>Pterygota</taxon>
        <taxon>Neoptera</taxon>
        <taxon>Endopterygota</taxon>
        <taxon>Hymenoptera</taxon>
        <taxon>Apocrita</taxon>
        <taxon>Aculeata</taxon>
        <taxon>Formicoidea</taxon>
        <taxon>Formicidae</taxon>
        <taxon>Myrmicinae</taxon>
        <taxon>Trachymyrmex</taxon>
    </lineage>
</organism>
<dbReference type="Proteomes" id="UP000078492">
    <property type="component" value="Unassembled WGS sequence"/>
</dbReference>
<sequence>MKLVSDCQTRWARLRQRFSKERQMREQETRSGAGKPMRHKWYLYESLNFLERHMTHRKLIFIVLQLLRTCM</sequence>
<gene>
    <name evidence="2" type="ORF">ALC57_05620</name>
</gene>